<evidence type="ECO:0000256" key="4">
    <source>
        <dbReference type="PIRSR" id="PIRSR005739-1"/>
    </source>
</evidence>
<dbReference type="Gramene" id="TVU25621">
    <property type="protein sequence ID" value="TVU25621"/>
    <property type="gene ID" value="EJB05_28124"/>
</dbReference>
<dbReference type="Pfam" id="PF08100">
    <property type="entry name" value="Dimerisation"/>
    <property type="match status" value="1"/>
</dbReference>
<dbReference type="InterPro" id="IPR016461">
    <property type="entry name" value="COMT-like"/>
</dbReference>
<dbReference type="Proteomes" id="UP000324897">
    <property type="component" value="Chromosome 2"/>
</dbReference>
<evidence type="ECO:0000256" key="3">
    <source>
        <dbReference type="ARBA" id="ARBA00022691"/>
    </source>
</evidence>
<dbReference type="PANTHER" id="PTHR11746">
    <property type="entry name" value="O-METHYLTRANSFERASE"/>
    <property type="match status" value="1"/>
</dbReference>
<dbReference type="PROSITE" id="PS51683">
    <property type="entry name" value="SAM_OMT_II"/>
    <property type="match status" value="1"/>
</dbReference>
<dbReference type="InterPro" id="IPR036390">
    <property type="entry name" value="WH_DNA-bd_sf"/>
</dbReference>
<dbReference type="Gene3D" id="1.10.10.10">
    <property type="entry name" value="Winged helix-like DNA-binding domain superfamily/Winged helix DNA-binding domain"/>
    <property type="match status" value="1"/>
</dbReference>
<feature type="domain" description="O-methyltransferase dimerisation" evidence="6">
    <location>
        <begin position="21"/>
        <end position="118"/>
    </location>
</feature>
<accession>A0A5J9UQR6</accession>
<dbReference type="EMBL" id="RWGY01000013">
    <property type="protein sequence ID" value="TVU25621.1"/>
    <property type="molecule type" value="Genomic_DNA"/>
</dbReference>
<reference evidence="7 8" key="1">
    <citation type="journal article" date="2019" name="Sci. Rep.">
        <title>A high-quality genome of Eragrostis curvula grass provides insights into Poaceae evolution and supports new strategies to enhance forage quality.</title>
        <authorList>
            <person name="Carballo J."/>
            <person name="Santos B.A.C.M."/>
            <person name="Zappacosta D."/>
            <person name="Garbus I."/>
            <person name="Selva J.P."/>
            <person name="Gallo C.A."/>
            <person name="Diaz A."/>
            <person name="Albertini E."/>
            <person name="Caccamo M."/>
            <person name="Echenique V."/>
        </authorList>
    </citation>
    <scope>NUCLEOTIDE SEQUENCE [LARGE SCALE GENOMIC DNA]</scope>
    <source>
        <strain evidence="8">cv. Victoria</strain>
        <tissue evidence="7">Leaf</tissue>
    </source>
</reference>
<sequence length="372" mass="41039">DSSMDAMSSEDLIQAQRMIFHHSLSFATSMALKCVVELGIPDAIHLNGGSATLDNIITGTGLHASRLPYVKRLMNLLSISGVFASSDPSAYATGSPDQANHRDEVVMYKLTPMSRLLVDRYKIGSMSYLVQFLVNPLTVTTFFDMHAWFKDERASTKSFFEMVHGCSRYEMARRNSDDNALYNNAMVSASHVTMEIILREAGGDIFGRLNSLTDVGGGHGTASAAIIAAFQHIKCSVLDLPHVVDKAPANGTVQFIAGDMFKFIPKADAALLKWVLHCWGDEDCVKILRRCLEAITEREAGGKVIIIDALMEAGQADNFSKETQALYDFHMMHIDGVERDKLGWEKIILQAGFHDYKISLVLGLHSVIEAYP</sequence>
<dbReference type="InterPro" id="IPR012967">
    <property type="entry name" value="COMT_dimerisation"/>
</dbReference>
<evidence type="ECO:0000256" key="2">
    <source>
        <dbReference type="ARBA" id="ARBA00022679"/>
    </source>
</evidence>
<keyword evidence="2" id="KW-0808">Transferase</keyword>
<evidence type="ECO:0000313" key="7">
    <source>
        <dbReference type="EMBL" id="TVU25621.1"/>
    </source>
</evidence>
<dbReference type="GO" id="GO:0008757">
    <property type="term" value="F:S-adenosylmethionine-dependent methyltransferase activity"/>
    <property type="evidence" value="ECO:0007669"/>
    <property type="project" value="UniProtKB-ARBA"/>
</dbReference>
<dbReference type="FunFam" id="3.40.50.150:FF:000057">
    <property type="entry name" value="O-methyltransferase ZRP4"/>
    <property type="match status" value="1"/>
</dbReference>
<feature type="active site" description="Proton acceptor" evidence="4">
    <location>
        <position position="277"/>
    </location>
</feature>
<dbReference type="Gene3D" id="3.40.50.150">
    <property type="entry name" value="Vaccinia Virus protein VP39"/>
    <property type="match status" value="1"/>
</dbReference>
<keyword evidence="3" id="KW-0949">S-adenosyl-L-methionine</keyword>
<dbReference type="PIRSF" id="PIRSF005739">
    <property type="entry name" value="O-mtase"/>
    <property type="match status" value="1"/>
</dbReference>
<gene>
    <name evidence="7" type="ORF">EJB05_28124</name>
</gene>
<dbReference type="InterPro" id="IPR029063">
    <property type="entry name" value="SAM-dependent_MTases_sf"/>
</dbReference>
<evidence type="ECO:0000256" key="1">
    <source>
        <dbReference type="ARBA" id="ARBA00022603"/>
    </source>
</evidence>
<feature type="domain" description="O-methyltransferase C-terminal" evidence="5">
    <location>
        <begin position="144"/>
        <end position="353"/>
    </location>
</feature>
<dbReference type="SUPFAM" id="SSF53335">
    <property type="entry name" value="S-adenosyl-L-methionine-dependent methyltransferases"/>
    <property type="match status" value="1"/>
</dbReference>
<name>A0A5J9UQR6_9POAL</name>
<dbReference type="OrthoDB" id="1606438at2759"/>
<dbReference type="GO" id="GO:0032259">
    <property type="term" value="P:methylation"/>
    <property type="evidence" value="ECO:0007669"/>
    <property type="project" value="UniProtKB-KW"/>
</dbReference>
<dbReference type="AlphaFoldDB" id="A0A5J9UQR6"/>
<keyword evidence="8" id="KW-1185">Reference proteome</keyword>
<dbReference type="InterPro" id="IPR001077">
    <property type="entry name" value="COMT_C"/>
</dbReference>
<comment type="caution">
    <text evidence="7">The sequence shown here is derived from an EMBL/GenBank/DDBJ whole genome shotgun (WGS) entry which is preliminary data.</text>
</comment>
<dbReference type="Pfam" id="PF00891">
    <property type="entry name" value="Methyltransf_2"/>
    <property type="match status" value="1"/>
</dbReference>
<dbReference type="InterPro" id="IPR036388">
    <property type="entry name" value="WH-like_DNA-bd_sf"/>
</dbReference>
<evidence type="ECO:0000259" key="6">
    <source>
        <dbReference type="Pfam" id="PF08100"/>
    </source>
</evidence>
<dbReference type="GO" id="GO:0008171">
    <property type="term" value="F:O-methyltransferase activity"/>
    <property type="evidence" value="ECO:0007669"/>
    <property type="project" value="InterPro"/>
</dbReference>
<dbReference type="GO" id="GO:0046983">
    <property type="term" value="F:protein dimerization activity"/>
    <property type="evidence" value="ECO:0007669"/>
    <property type="project" value="InterPro"/>
</dbReference>
<organism evidence="7 8">
    <name type="scientific">Eragrostis curvula</name>
    <name type="common">weeping love grass</name>
    <dbReference type="NCBI Taxonomy" id="38414"/>
    <lineage>
        <taxon>Eukaryota</taxon>
        <taxon>Viridiplantae</taxon>
        <taxon>Streptophyta</taxon>
        <taxon>Embryophyta</taxon>
        <taxon>Tracheophyta</taxon>
        <taxon>Spermatophyta</taxon>
        <taxon>Magnoliopsida</taxon>
        <taxon>Liliopsida</taxon>
        <taxon>Poales</taxon>
        <taxon>Poaceae</taxon>
        <taxon>PACMAD clade</taxon>
        <taxon>Chloridoideae</taxon>
        <taxon>Eragrostideae</taxon>
        <taxon>Eragrostidinae</taxon>
        <taxon>Eragrostis</taxon>
    </lineage>
</organism>
<keyword evidence="1" id="KW-0489">Methyltransferase</keyword>
<evidence type="ECO:0008006" key="9">
    <source>
        <dbReference type="Google" id="ProtNLM"/>
    </source>
</evidence>
<dbReference type="SUPFAM" id="SSF46785">
    <property type="entry name" value="Winged helix' DNA-binding domain"/>
    <property type="match status" value="1"/>
</dbReference>
<evidence type="ECO:0000259" key="5">
    <source>
        <dbReference type="Pfam" id="PF00891"/>
    </source>
</evidence>
<proteinExistence type="predicted"/>
<protein>
    <recommendedName>
        <fullName evidence="9">O-methyltransferase domain-containing protein</fullName>
    </recommendedName>
</protein>
<feature type="non-terminal residue" evidence="7">
    <location>
        <position position="1"/>
    </location>
</feature>
<evidence type="ECO:0000313" key="8">
    <source>
        <dbReference type="Proteomes" id="UP000324897"/>
    </source>
</evidence>